<dbReference type="PANTHER" id="PTHR30050:SF4">
    <property type="entry name" value="ATP-BINDING PROTEIN RV3427C IN INSERTION SEQUENCE-RELATED"/>
    <property type="match status" value="1"/>
</dbReference>
<dbReference type="PIRSF" id="PIRSF003073">
    <property type="entry name" value="DNAC_TnpB_IstB"/>
    <property type="match status" value="1"/>
</dbReference>
<dbReference type="Proteomes" id="UP000462362">
    <property type="component" value="Unassembled WGS sequence"/>
</dbReference>
<dbReference type="GO" id="GO:0006260">
    <property type="term" value="P:DNA replication"/>
    <property type="evidence" value="ECO:0007669"/>
    <property type="project" value="TreeGrafter"/>
</dbReference>
<sequence length="281" mass="32353">MLSIAVQFEELSITRTASITDEKLGVVMTMKIDAAEVAKVFSDLKLPAAFKAYEQQLGDPGAMKLDFGDRVALILRAELASRTQKRIQRRIKESGICDSMDGLDNTIFTPDRGMDETYVRELARCEWLAAEEPSWILITGKSGTGKTWIMKSLIKAAAERQYRCRYVKTRDLMEDIAIAVDEKRFSRLADQLDRYDLIGLDDFNLLKAKDEVREAMLELFDRRWNKRGLIISSQYPFDQWYEYIGGRGDQRDAMMDRIANGSHRLELKGPSMREKREKVMK</sequence>
<dbReference type="EMBL" id="WNCL01000012">
    <property type="protein sequence ID" value="MTU43100.1"/>
    <property type="molecule type" value="Genomic_DNA"/>
</dbReference>
<name>A0A6I3S419_9BURK</name>
<proteinExistence type="predicted"/>
<accession>A0A6I3S419</accession>
<evidence type="ECO:0000259" key="1">
    <source>
        <dbReference type="Pfam" id="PF01695"/>
    </source>
</evidence>
<evidence type="ECO:0000313" key="2">
    <source>
        <dbReference type="EMBL" id="MTU43100.1"/>
    </source>
</evidence>
<dbReference type="InterPro" id="IPR027417">
    <property type="entry name" value="P-loop_NTPase"/>
</dbReference>
<dbReference type="PANTHER" id="PTHR30050">
    <property type="entry name" value="CHROMOSOMAL REPLICATION INITIATOR PROTEIN DNAA"/>
    <property type="match status" value="1"/>
</dbReference>
<dbReference type="SUPFAM" id="SSF52540">
    <property type="entry name" value="P-loop containing nucleoside triphosphate hydrolases"/>
    <property type="match status" value="1"/>
</dbReference>
<feature type="domain" description="IstB-like ATP-binding" evidence="1">
    <location>
        <begin position="42"/>
        <end position="277"/>
    </location>
</feature>
<dbReference type="Gene3D" id="3.40.50.300">
    <property type="entry name" value="P-loop containing nucleotide triphosphate hydrolases"/>
    <property type="match status" value="1"/>
</dbReference>
<dbReference type="Pfam" id="PF01695">
    <property type="entry name" value="IstB_IS21"/>
    <property type="match status" value="1"/>
</dbReference>
<comment type="caution">
    <text evidence="2">The sequence shown here is derived from an EMBL/GenBank/DDBJ whole genome shotgun (WGS) entry which is preliminary data.</text>
</comment>
<organism evidence="2 3">
    <name type="scientific">Parasutterella excrementihominis</name>
    <dbReference type="NCBI Taxonomy" id="487175"/>
    <lineage>
        <taxon>Bacteria</taxon>
        <taxon>Pseudomonadati</taxon>
        <taxon>Pseudomonadota</taxon>
        <taxon>Betaproteobacteria</taxon>
        <taxon>Burkholderiales</taxon>
        <taxon>Sutterellaceae</taxon>
        <taxon>Parasutterella</taxon>
    </lineage>
</organism>
<evidence type="ECO:0000313" key="3">
    <source>
        <dbReference type="Proteomes" id="UP000462362"/>
    </source>
</evidence>
<dbReference type="AlphaFoldDB" id="A0A6I3S419"/>
<gene>
    <name evidence="2" type="ORF">GMD42_05590</name>
</gene>
<reference evidence="2 3" key="1">
    <citation type="journal article" date="2019" name="Nat. Med.">
        <title>A library of human gut bacterial isolates paired with longitudinal multiomics data enables mechanistic microbiome research.</title>
        <authorList>
            <person name="Poyet M."/>
            <person name="Groussin M."/>
            <person name="Gibbons S.M."/>
            <person name="Avila-Pacheco J."/>
            <person name="Jiang X."/>
            <person name="Kearney S.M."/>
            <person name="Perrotta A.R."/>
            <person name="Berdy B."/>
            <person name="Zhao S."/>
            <person name="Lieberman T.D."/>
            <person name="Swanson P.K."/>
            <person name="Smith M."/>
            <person name="Roesemann S."/>
            <person name="Alexander J.E."/>
            <person name="Rich S.A."/>
            <person name="Livny J."/>
            <person name="Vlamakis H."/>
            <person name="Clish C."/>
            <person name="Bullock K."/>
            <person name="Deik A."/>
            <person name="Scott J."/>
            <person name="Pierce K.A."/>
            <person name="Xavier R.J."/>
            <person name="Alm E.J."/>
        </authorList>
    </citation>
    <scope>NUCLEOTIDE SEQUENCE [LARGE SCALE GENOMIC DNA]</scope>
    <source>
        <strain evidence="2 3">BIOML-A2</strain>
    </source>
</reference>
<dbReference type="InterPro" id="IPR002611">
    <property type="entry name" value="IstB_ATP-bd"/>
</dbReference>
<dbReference type="GO" id="GO:0005524">
    <property type="term" value="F:ATP binding"/>
    <property type="evidence" value="ECO:0007669"/>
    <property type="project" value="InterPro"/>
</dbReference>
<protein>
    <recommendedName>
        <fullName evidence="1">IstB-like ATP-binding domain-containing protein</fullName>
    </recommendedName>
</protein>
<dbReference type="CDD" id="cd00009">
    <property type="entry name" value="AAA"/>
    <property type="match status" value="1"/>
</dbReference>
<dbReference type="InterPro" id="IPR028350">
    <property type="entry name" value="DNAC/IstB-like"/>
</dbReference>